<dbReference type="Pfam" id="PF02518">
    <property type="entry name" value="HATPase_c"/>
    <property type="match status" value="1"/>
</dbReference>
<dbReference type="SMART" id="SM00065">
    <property type="entry name" value="GAF"/>
    <property type="match status" value="1"/>
</dbReference>
<dbReference type="STRING" id="37625.SAMN05660420_02120"/>
<dbReference type="Gene3D" id="3.30.450.40">
    <property type="match status" value="1"/>
</dbReference>
<keyword evidence="4" id="KW-1133">Transmembrane helix</keyword>
<dbReference type="InterPro" id="IPR014265">
    <property type="entry name" value="XrtA/PrsK"/>
</dbReference>
<feature type="transmembrane region" description="Helical" evidence="4">
    <location>
        <begin position="30"/>
        <end position="52"/>
    </location>
</feature>
<dbReference type="SMART" id="SM00387">
    <property type="entry name" value="HATPase_c"/>
    <property type="match status" value="1"/>
</dbReference>
<dbReference type="InterPro" id="IPR004358">
    <property type="entry name" value="Sig_transdc_His_kin-like_C"/>
</dbReference>
<dbReference type="InterPro" id="IPR003018">
    <property type="entry name" value="GAF"/>
</dbReference>
<dbReference type="Proteomes" id="UP000199409">
    <property type="component" value="Unassembled WGS sequence"/>
</dbReference>
<accession>A0A1H4BBI0</accession>
<feature type="transmembrane region" description="Helical" evidence="4">
    <location>
        <begin position="200"/>
        <end position="220"/>
    </location>
</feature>
<gene>
    <name evidence="6" type="ORF">SAMN05660420_02120</name>
</gene>
<evidence type="ECO:0000259" key="5">
    <source>
        <dbReference type="PROSITE" id="PS50109"/>
    </source>
</evidence>
<keyword evidence="3" id="KW-0597">Phosphoprotein</keyword>
<dbReference type="AlphaFoldDB" id="A0A1H4BBI0"/>
<feature type="transmembrane region" description="Helical" evidence="4">
    <location>
        <begin position="240"/>
        <end position="262"/>
    </location>
</feature>
<dbReference type="Gene3D" id="1.10.287.130">
    <property type="match status" value="1"/>
</dbReference>
<feature type="transmembrane region" description="Helical" evidence="4">
    <location>
        <begin position="96"/>
        <end position="115"/>
    </location>
</feature>
<name>A0A1H4BBI0_9BACT</name>
<feature type="domain" description="Histidine kinase" evidence="5">
    <location>
        <begin position="483"/>
        <end position="683"/>
    </location>
</feature>
<evidence type="ECO:0000256" key="4">
    <source>
        <dbReference type="SAM" id="Phobius"/>
    </source>
</evidence>
<dbReference type="NCBIfam" id="TIGR02916">
    <property type="entry name" value="PEP_his_kin"/>
    <property type="match status" value="1"/>
</dbReference>
<keyword evidence="4" id="KW-0812">Transmembrane</keyword>
<evidence type="ECO:0000256" key="2">
    <source>
        <dbReference type="ARBA" id="ARBA00012438"/>
    </source>
</evidence>
<keyword evidence="6" id="KW-0808">Transferase</keyword>
<dbReference type="RefSeq" id="WP_092347965.1">
    <property type="nucleotide sequence ID" value="NZ_FNQN01000006.1"/>
</dbReference>
<dbReference type="SUPFAM" id="SSF55874">
    <property type="entry name" value="ATPase domain of HSP90 chaperone/DNA topoisomerase II/histidine kinase"/>
    <property type="match status" value="1"/>
</dbReference>
<proteinExistence type="predicted"/>
<comment type="catalytic activity">
    <reaction evidence="1">
        <text>ATP + protein L-histidine = ADP + protein N-phospho-L-histidine.</text>
        <dbReference type="EC" id="2.7.13.3"/>
    </reaction>
</comment>
<dbReference type="OrthoDB" id="9785691at2"/>
<dbReference type="Gene3D" id="3.30.565.10">
    <property type="entry name" value="Histidine kinase-like ATPase, C-terminal domain"/>
    <property type="match status" value="1"/>
</dbReference>
<dbReference type="GO" id="GO:0000155">
    <property type="term" value="F:phosphorelay sensor kinase activity"/>
    <property type="evidence" value="ECO:0007669"/>
    <property type="project" value="TreeGrafter"/>
</dbReference>
<evidence type="ECO:0000256" key="3">
    <source>
        <dbReference type="ARBA" id="ARBA00022553"/>
    </source>
</evidence>
<dbReference type="InterPro" id="IPR005467">
    <property type="entry name" value="His_kinase_dom"/>
</dbReference>
<feature type="transmembrane region" description="Helical" evidence="4">
    <location>
        <begin position="64"/>
        <end position="84"/>
    </location>
</feature>
<dbReference type="PANTHER" id="PTHR43547:SF2">
    <property type="entry name" value="HYBRID SIGNAL TRANSDUCTION HISTIDINE KINASE C"/>
    <property type="match status" value="1"/>
</dbReference>
<dbReference type="InterPro" id="IPR029016">
    <property type="entry name" value="GAF-like_dom_sf"/>
</dbReference>
<dbReference type="Pfam" id="PF13492">
    <property type="entry name" value="GAF_3"/>
    <property type="match status" value="1"/>
</dbReference>
<organism evidence="6 7">
    <name type="scientific">Desulfuromusa kysingii</name>
    <dbReference type="NCBI Taxonomy" id="37625"/>
    <lineage>
        <taxon>Bacteria</taxon>
        <taxon>Pseudomonadati</taxon>
        <taxon>Thermodesulfobacteriota</taxon>
        <taxon>Desulfuromonadia</taxon>
        <taxon>Desulfuromonadales</taxon>
        <taxon>Geopsychrobacteraceae</taxon>
        <taxon>Desulfuromusa</taxon>
    </lineage>
</organism>
<keyword evidence="6" id="KW-0418">Kinase</keyword>
<evidence type="ECO:0000256" key="1">
    <source>
        <dbReference type="ARBA" id="ARBA00000085"/>
    </source>
</evidence>
<feature type="transmembrane region" description="Helical" evidence="4">
    <location>
        <begin position="135"/>
        <end position="155"/>
    </location>
</feature>
<dbReference type="PRINTS" id="PR00344">
    <property type="entry name" value="BCTRLSENSOR"/>
</dbReference>
<sequence>MLTEALLWSNIIICPLVGGILLLRRPYQVATLLLVAALFFFSGLAFIDLRSLQQPEQIFFWRKYGLFFEVIAILCCYFHTKTAFRDNSEIYKGKGFWISVVLALALLFAVIVNPIENLLFSPDFAEEQIFFLTKQGFVVYLLLMIYLVFGLVQLERTLSGLHQTQRWGVKLIVLSSGLLLVSFALYFSQSLLYRSINMNYLAIRSLAVFCACLLFGYSYFYRDSGSKLALSRGIAHRSFVLLIVGGYLILLGIVGEGLRYLNLTHTKQIFSGLLLLSILGLAIVFLSEKLRRKLKVILHKNFYQSKYDYQEQWKKFADRMTSGLTLSDIQSSILELFCDSLACKGAALYLYDYETKTYVYASAFNSRRDWRPFAETDPLVVNLQQKEWIINLREEHPELVNSLVESFDDIGAFLVVPLFFDEGLAGFIVLGEQIDADEILTYEDYDLLRMLARQAIATVQGLRLSEQLTISRELAAIGKVSTFVLHDLKNQVSGLSLMLDNAKDYIDNPEFQQDMLETVGNTVKNMKGLIGRLKNIKEKPALVIASVSLDKIIGEAAETAGSNIDIDGSSVRVAVDEEEIYKVILNLFVNAIEATKSKDDFVRVKYGEKEKQAFVEISDCGCGMSADFVETRLFKPFETTKKHGFGIGLYQCKQIVESHGGTIEVHSLEGEGTTFTLLLPLAASQN</sequence>
<feature type="transmembrane region" description="Helical" evidence="4">
    <location>
        <begin position="6"/>
        <end position="23"/>
    </location>
</feature>
<protein>
    <recommendedName>
        <fullName evidence="2">histidine kinase</fullName>
        <ecNumber evidence="2">2.7.13.3</ecNumber>
    </recommendedName>
</protein>
<dbReference type="EC" id="2.7.13.3" evidence="2"/>
<keyword evidence="7" id="KW-1185">Reference proteome</keyword>
<feature type="transmembrane region" description="Helical" evidence="4">
    <location>
        <begin position="268"/>
        <end position="286"/>
    </location>
</feature>
<dbReference type="PROSITE" id="PS50109">
    <property type="entry name" value="HIS_KIN"/>
    <property type="match status" value="1"/>
</dbReference>
<feature type="transmembrane region" description="Helical" evidence="4">
    <location>
        <begin position="167"/>
        <end position="188"/>
    </location>
</feature>
<evidence type="ECO:0000313" key="6">
    <source>
        <dbReference type="EMBL" id="SEA45491.1"/>
    </source>
</evidence>
<dbReference type="PANTHER" id="PTHR43547">
    <property type="entry name" value="TWO-COMPONENT HISTIDINE KINASE"/>
    <property type="match status" value="1"/>
</dbReference>
<dbReference type="InterPro" id="IPR036890">
    <property type="entry name" value="HATPase_C_sf"/>
</dbReference>
<dbReference type="InterPro" id="IPR003594">
    <property type="entry name" value="HATPase_dom"/>
</dbReference>
<dbReference type="SUPFAM" id="SSF55781">
    <property type="entry name" value="GAF domain-like"/>
    <property type="match status" value="1"/>
</dbReference>
<keyword evidence="4" id="KW-0472">Membrane</keyword>
<evidence type="ECO:0000313" key="7">
    <source>
        <dbReference type="Proteomes" id="UP000199409"/>
    </source>
</evidence>
<reference evidence="6 7" key="1">
    <citation type="submission" date="2016-10" db="EMBL/GenBank/DDBJ databases">
        <authorList>
            <person name="de Groot N.N."/>
        </authorList>
    </citation>
    <scope>NUCLEOTIDE SEQUENCE [LARGE SCALE GENOMIC DNA]</scope>
    <source>
        <strain evidence="6 7">DSM 7343</strain>
    </source>
</reference>
<dbReference type="EMBL" id="FNQN01000006">
    <property type="protein sequence ID" value="SEA45491.1"/>
    <property type="molecule type" value="Genomic_DNA"/>
</dbReference>